<feature type="transmembrane region" description="Helical" evidence="7">
    <location>
        <begin position="43"/>
        <end position="62"/>
    </location>
</feature>
<organism evidence="8 9">
    <name type="scientific">Amycolatopsis bullii</name>
    <dbReference type="NCBI Taxonomy" id="941987"/>
    <lineage>
        <taxon>Bacteria</taxon>
        <taxon>Bacillati</taxon>
        <taxon>Actinomycetota</taxon>
        <taxon>Actinomycetes</taxon>
        <taxon>Pseudonocardiales</taxon>
        <taxon>Pseudonocardiaceae</taxon>
        <taxon>Amycolatopsis</taxon>
    </lineage>
</organism>
<accession>A0ABQ3KMR8</accession>
<comment type="caution">
    <text evidence="8">The sequence shown here is derived from an EMBL/GenBank/DDBJ whole genome shotgun (WGS) entry which is preliminary data.</text>
</comment>
<dbReference type="PANTHER" id="PTHR23513:SF6">
    <property type="entry name" value="MAJOR FACILITATOR SUPERFAMILY ASSOCIATED DOMAIN-CONTAINING PROTEIN"/>
    <property type="match status" value="1"/>
</dbReference>
<gene>
    <name evidence="8" type="ORF">GCM10017567_46690</name>
</gene>
<feature type="transmembrane region" description="Helical" evidence="7">
    <location>
        <begin position="211"/>
        <end position="244"/>
    </location>
</feature>
<dbReference type="RefSeq" id="WP_191313435.1">
    <property type="nucleotide sequence ID" value="NZ_BNAW01000021.1"/>
</dbReference>
<dbReference type="CDD" id="cd06173">
    <property type="entry name" value="MFS_MefA_like"/>
    <property type="match status" value="1"/>
</dbReference>
<protein>
    <submittedName>
        <fullName evidence="8">MFS transporter</fullName>
    </submittedName>
</protein>
<evidence type="ECO:0000313" key="9">
    <source>
        <dbReference type="Proteomes" id="UP000649955"/>
    </source>
</evidence>
<feature type="transmembrane region" description="Helical" evidence="7">
    <location>
        <begin position="310"/>
        <end position="330"/>
    </location>
</feature>
<dbReference type="Gene3D" id="1.20.1250.20">
    <property type="entry name" value="MFS general substrate transporter like domains"/>
    <property type="match status" value="1"/>
</dbReference>
<dbReference type="Pfam" id="PF05977">
    <property type="entry name" value="MFS_3"/>
    <property type="match status" value="1"/>
</dbReference>
<reference evidence="9" key="1">
    <citation type="journal article" date="2019" name="Int. J. Syst. Evol. Microbiol.">
        <title>The Global Catalogue of Microorganisms (GCM) 10K type strain sequencing project: providing services to taxonomists for standard genome sequencing and annotation.</title>
        <authorList>
            <consortium name="The Broad Institute Genomics Platform"/>
            <consortium name="The Broad Institute Genome Sequencing Center for Infectious Disease"/>
            <person name="Wu L."/>
            <person name="Ma J."/>
        </authorList>
    </citation>
    <scope>NUCLEOTIDE SEQUENCE [LARGE SCALE GENOMIC DNA]</scope>
    <source>
        <strain evidence="9">CGMCC 4.7680</strain>
    </source>
</reference>
<comment type="subcellular location">
    <subcellularLocation>
        <location evidence="1">Cell membrane</location>
        <topology evidence="1">Multi-pass membrane protein</topology>
    </subcellularLocation>
</comment>
<keyword evidence="5 7" id="KW-1133">Transmembrane helix</keyword>
<feature type="transmembrane region" description="Helical" evidence="7">
    <location>
        <begin position="12"/>
        <end position="37"/>
    </location>
</feature>
<keyword evidence="3" id="KW-1003">Cell membrane</keyword>
<evidence type="ECO:0000256" key="3">
    <source>
        <dbReference type="ARBA" id="ARBA00022475"/>
    </source>
</evidence>
<dbReference type="EMBL" id="BNAW01000021">
    <property type="protein sequence ID" value="GHG22515.1"/>
    <property type="molecule type" value="Genomic_DNA"/>
</dbReference>
<keyword evidence="9" id="KW-1185">Reference proteome</keyword>
<feature type="transmembrane region" description="Helical" evidence="7">
    <location>
        <begin position="256"/>
        <end position="275"/>
    </location>
</feature>
<dbReference type="Proteomes" id="UP000649955">
    <property type="component" value="Unassembled WGS sequence"/>
</dbReference>
<keyword evidence="6 7" id="KW-0472">Membrane</keyword>
<dbReference type="InterPro" id="IPR036259">
    <property type="entry name" value="MFS_trans_sf"/>
</dbReference>
<feature type="transmembrane region" description="Helical" evidence="7">
    <location>
        <begin position="173"/>
        <end position="190"/>
    </location>
</feature>
<dbReference type="PANTHER" id="PTHR23513">
    <property type="entry name" value="INTEGRAL MEMBRANE EFFLUX PROTEIN-RELATED"/>
    <property type="match status" value="1"/>
</dbReference>
<name>A0ABQ3KMR8_9PSEU</name>
<evidence type="ECO:0000256" key="1">
    <source>
        <dbReference type="ARBA" id="ARBA00004651"/>
    </source>
</evidence>
<keyword evidence="2" id="KW-0813">Transport</keyword>
<keyword evidence="4 7" id="KW-0812">Transmembrane</keyword>
<dbReference type="SUPFAM" id="SSF103473">
    <property type="entry name" value="MFS general substrate transporter"/>
    <property type="match status" value="1"/>
</dbReference>
<sequence length="411" mass="42534">MRTPLGGKYWRLWTSAALSNLADGILKFALPLLAIGYTRSPPLVAGLTLAFTLPWLVFALPAGAIADRRDRRSLMLLANAVRATLLTGLLAAVLLDAGSIWLLYVAALGTGIAETCYDTASQAIVPQLVGRDKLPRANSRLYAAETTALELAGPPVAGLLVAAAAALSLATPIVLWVAAVVVLLSVRGSFRAATTDRRPHLRTEIAEGLRFVWRTGILRTFTVMTGVFNFASSAIMAVLVLYAVGPASAMGLSEAAYGWLLSLIAAGCLAGSFVAEPAERVLGPARAIGLAFFLGAASLGAPALTTDPVLIGAAFFAGGVGLIVSNVTTVSLRQRITPDRLLGRANSSHRLVAYGTRPLGALAGGLLAQGFGLPTVFAVMSLLAMSTVFGATKVTAEAVAEAERDASDSPV</sequence>
<proteinExistence type="predicted"/>
<feature type="transmembrane region" description="Helical" evidence="7">
    <location>
        <begin position="287"/>
        <end position="304"/>
    </location>
</feature>
<evidence type="ECO:0000256" key="5">
    <source>
        <dbReference type="ARBA" id="ARBA00022989"/>
    </source>
</evidence>
<evidence type="ECO:0000256" key="2">
    <source>
        <dbReference type="ARBA" id="ARBA00022448"/>
    </source>
</evidence>
<evidence type="ECO:0000313" key="8">
    <source>
        <dbReference type="EMBL" id="GHG22515.1"/>
    </source>
</evidence>
<feature type="transmembrane region" description="Helical" evidence="7">
    <location>
        <begin position="351"/>
        <end position="371"/>
    </location>
</feature>
<dbReference type="InterPro" id="IPR010290">
    <property type="entry name" value="TM_effector"/>
</dbReference>
<evidence type="ECO:0000256" key="6">
    <source>
        <dbReference type="ARBA" id="ARBA00023136"/>
    </source>
</evidence>
<evidence type="ECO:0000256" key="7">
    <source>
        <dbReference type="SAM" id="Phobius"/>
    </source>
</evidence>
<evidence type="ECO:0000256" key="4">
    <source>
        <dbReference type="ARBA" id="ARBA00022692"/>
    </source>
</evidence>